<dbReference type="InterPro" id="IPR001650">
    <property type="entry name" value="Helicase_C-like"/>
</dbReference>
<evidence type="ECO:0000259" key="6">
    <source>
        <dbReference type="PROSITE" id="PS51194"/>
    </source>
</evidence>
<accession>A0ABQ2XUH1</accession>
<name>A0ABQ2XUH1_9BURK</name>
<dbReference type="InterPro" id="IPR014001">
    <property type="entry name" value="Helicase_ATP-bd"/>
</dbReference>
<dbReference type="Pfam" id="PF00270">
    <property type="entry name" value="DEAD"/>
    <property type="match status" value="1"/>
</dbReference>
<evidence type="ECO:0000256" key="2">
    <source>
        <dbReference type="ARBA" id="ARBA00022801"/>
    </source>
</evidence>
<evidence type="ECO:0000313" key="7">
    <source>
        <dbReference type="EMBL" id="GGX33881.1"/>
    </source>
</evidence>
<organism evidence="7 8">
    <name type="scientific">Undibacterium squillarum</name>
    <dbReference type="NCBI Taxonomy" id="1131567"/>
    <lineage>
        <taxon>Bacteria</taxon>
        <taxon>Pseudomonadati</taxon>
        <taxon>Pseudomonadota</taxon>
        <taxon>Betaproteobacteria</taxon>
        <taxon>Burkholderiales</taxon>
        <taxon>Oxalobacteraceae</taxon>
        <taxon>Undibacterium</taxon>
    </lineage>
</organism>
<dbReference type="PROSITE" id="PS51192">
    <property type="entry name" value="HELICASE_ATP_BIND_1"/>
    <property type="match status" value="1"/>
</dbReference>
<dbReference type="InterPro" id="IPR050474">
    <property type="entry name" value="Hel308_SKI2-like"/>
</dbReference>
<gene>
    <name evidence="7" type="ORF">GCM10010946_08690</name>
</gene>
<evidence type="ECO:0000259" key="5">
    <source>
        <dbReference type="PROSITE" id="PS51192"/>
    </source>
</evidence>
<dbReference type="SMART" id="SM00490">
    <property type="entry name" value="HELICc"/>
    <property type="match status" value="1"/>
</dbReference>
<reference evidence="8" key="1">
    <citation type="journal article" date="2019" name="Int. J. Syst. Evol. Microbiol.">
        <title>The Global Catalogue of Microorganisms (GCM) 10K type strain sequencing project: providing services to taxonomists for standard genome sequencing and annotation.</title>
        <authorList>
            <consortium name="The Broad Institute Genomics Platform"/>
            <consortium name="The Broad Institute Genome Sequencing Center for Infectious Disease"/>
            <person name="Wu L."/>
            <person name="Ma J."/>
        </authorList>
    </citation>
    <scope>NUCLEOTIDE SEQUENCE [LARGE SCALE GENOMIC DNA]</scope>
    <source>
        <strain evidence="8">KCTC 23917</strain>
    </source>
</reference>
<sequence>MTTSTFAQELAERLINNSQYSSLLASLQANGVIKTLHRRPEYIPIATDDLAKLLYCAEVFVQTDNEALHRQAQEIAIHTLLVSDHEDWAAPRERALSLLTELGNFPGLKYVERNLAKSTPSLASLINRRVSEKLNTVVFGDDDIALTSYQKWVWNNLHRTRASVISAPTSAGKSFLVVEHLCGLAEKPGRFFAVYVTPTRALLSEVHQKIQVRLQDQPGIRVSTIPTLDEEAAYPKQIFVLTQERLSTLLSVAPSDLIFELIVVDESQNIADDSRGIILQDCLERLSERSNKTRFILLAPGAVGMPEVAKTFGIFDLASLTTQLSPVQQNRIVLAKVHKKPREIALGVIGSAGVRIELGKVELTESLNDTKSRLALVAAEFGGEGGSLLYETGPTEAEKTAASLVEILKARGIRPGPGPLDELSKFIKEHVHAEYQLAEMVRYGVAYHYGRMPSLLREAIETAFKEERSGIRYLVCTTTLAQGVNLPARNVFIDTPKYGQGNELSPALLWNFVGRAGRLNQDVVGNVFLLDYDKWQSKPMDNFVPFVVKSAAAVTLRTLGEKIAEALNSRTLPKAQRTNPDTGRIRSGAGLMVAHAARKDIHAYLKGILGSASEKEIEKLADAANSAYLEIDLPDHILTDNWTIDPFGLKRLYNNLLEKIAEGRVLELLPMNPKDAPQGFYEALFGRIVEQVNGDSRKFGALAGKLAVEWMKGIPYPEMLGRWITRQRTSEAKKAEQAKKDGETLAKPQTLDTLIRKAFELIEDTVRFQFVQLGKAYRDLLLQALRETGNAKLVPEVFDFALALELGISSKAGTAYIELGLSRIAASALERLSSDGGPLSVEAARQVLRELDVETAKLSPIIIAELRRLGLIKTRGG</sequence>
<feature type="domain" description="Helicase ATP-binding" evidence="5">
    <location>
        <begin position="154"/>
        <end position="298"/>
    </location>
</feature>
<dbReference type="PROSITE" id="PS51194">
    <property type="entry name" value="HELICASE_CTER"/>
    <property type="match status" value="1"/>
</dbReference>
<keyword evidence="3 7" id="KW-0347">Helicase</keyword>
<keyword evidence="2" id="KW-0378">Hydrolase</keyword>
<dbReference type="InterPro" id="IPR027417">
    <property type="entry name" value="P-loop_NTPase"/>
</dbReference>
<protein>
    <submittedName>
        <fullName evidence="7">DEAD/DEAH box helicase</fullName>
    </submittedName>
</protein>
<dbReference type="SMART" id="SM00487">
    <property type="entry name" value="DEXDc"/>
    <property type="match status" value="1"/>
</dbReference>
<dbReference type="RefSeq" id="WP_189355833.1">
    <property type="nucleotide sequence ID" value="NZ_BMYU01000002.1"/>
</dbReference>
<dbReference type="PANTHER" id="PTHR47961">
    <property type="entry name" value="DNA POLYMERASE THETA, PUTATIVE (AFU_ORTHOLOGUE AFUA_1G05260)-RELATED"/>
    <property type="match status" value="1"/>
</dbReference>
<dbReference type="InterPro" id="IPR011545">
    <property type="entry name" value="DEAD/DEAH_box_helicase_dom"/>
</dbReference>
<dbReference type="SUPFAM" id="SSF52540">
    <property type="entry name" value="P-loop containing nucleoside triphosphate hydrolases"/>
    <property type="match status" value="1"/>
</dbReference>
<dbReference type="PANTHER" id="PTHR47961:SF6">
    <property type="entry name" value="DNA-DIRECTED DNA POLYMERASE"/>
    <property type="match status" value="1"/>
</dbReference>
<keyword evidence="4" id="KW-0067">ATP-binding</keyword>
<evidence type="ECO:0000256" key="1">
    <source>
        <dbReference type="ARBA" id="ARBA00022741"/>
    </source>
</evidence>
<feature type="domain" description="Helicase C-terminal" evidence="6">
    <location>
        <begin position="362"/>
        <end position="560"/>
    </location>
</feature>
<evidence type="ECO:0000256" key="3">
    <source>
        <dbReference type="ARBA" id="ARBA00022806"/>
    </source>
</evidence>
<proteinExistence type="predicted"/>
<keyword evidence="8" id="KW-1185">Reference proteome</keyword>
<dbReference type="Pfam" id="PF00271">
    <property type="entry name" value="Helicase_C"/>
    <property type="match status" value="1"/>
</dbReference>
<dbReference type="EMBL" id="BMYU01000002">
    <property type="protein sequence ID" value="GGX33881.1"/>
    <property type="molecule type" value="Genomic_DNA"/>
</dbReference>
<evidence type="ECO:0000313" key="8">
    <source>
        <dbReference type="Proteomes" id="UP000653343"/>
    </source>
</evidence>
<dbReference type="Proteomes" id="UP000653343">
    <property type="component" value="Unassembled WGS sequence"/>
</dbReference>
<dbReference type="GO" id="GO:0004386">
    <property type="term" value="F:helicase activity"/>
    <property type="evidence" value="ECO:0007669"/>
    <property type="project" value="UniProtKB-KW"/>
</dbReference>
<keyword evidence="1" id="KW-0547">Nucleotide-binding</keyword>
<evidence type="ECO:0000256" key="4">
    <source>
        <dbReference type="ARBA" id="ARBA00022840"/>
    </source>
</evidence>
<dbReference type="Gene3D" id="3.40.50.300">
    <property type="entry name" value="P-loop containing nucleotide triphosphate hydrolases"/>
    <property type="match status" value="2"/>
</dbReference>
<comment type="caution">
    <text evidence="7">The sequence shown here is derived from an EMBL/GenBank/DDBJ whole genome shotgun (WGS) entry which is preliminary data.</text>
</comment>